<dbReference type="Proteomes" id="UP001627408">
    <property type="component" value="Unassembled WGS sequence"/>
</dbReference>
<keyword evidence="2" id="KW-1185">Reference proteome</keyword>
<reference evidence="1 2" key="1">
    <citation type="submission" date="2024-08" db="EMBL/GenBank/DDBJ databases">
        <title>Tateyamaria sp. nov., isolated from marine algae.</title>
        <authorList>
            <person name="Choi B.J."/>
            <person name="Kim J.M."/>
            <person name="Lee J.K."/>
            <person name="Choi D.G."/>
            <person name="Bayburt H."/>
            <person name="Baek J.H."/>
            <person name="Han D.M."/>
            <person name="Jeon C.O."/>
        </authorList>
    </citation>
    <scope>NUCLEOTIDE SEQUENCE [LARGE SCALE GENOMIC DNA]</scope>
    <source>
        <strain evidence="1 2">KMU-156</strain>
    </source>
</reference>
<dbReference type="EMBL" id="JBHDIY010000002">
    <property type="protein sequence ID" value="MFL4471544.1"/>
    <property type="molecule type" value="Genomic_DNA"/>
</dbReference>
<comment type="caution">
    <text evidence="1">The sequence shown here is derived from an EMBL/GenBank/DDBJ whole genome shotgun (WGS) entry which is preliminary data.</text>
</comment>
<sequence length="288" mass="32092">MKLGAAGGEGNEFLKVLEEKNVRIPVVVFTGTPDAADHQFVHIEVKTKDTSHDDILDDFRLVHASGLTKIMGGRGLLEELLGRVYKSNILSQKEVWKKYGQSDAEKSEKALMRHVLNHLVHIVDLDEESCVPEEFYIFPPLDKALRTGSVARSKANGDFFAVMDPLCDLTVRDNGSFNARKILLCKIASFDECAAQLPQEKQNAAGRKSLRTNLAGNKKSSYHALPTTEFFDGGFLDFEFLSSIPKDQFDAEFDAPYLQISPAFTKDIVSRFSAYYGRQGQPTLSHAE</sequence>
<name>A0ABW8UZW1_9RHOB</name>
<accession>A0ABW8UZW1</accession>
<protein>
    <submittedName>
        <fullName evidence="1">Uncharacterized protein</fullName>
    </submittedName>
</protein>
<evidence type="ECO:0000313" key="1">
    <source>
        <dbReference type="EMBL" id="MFL4471544.1"/>
    </source>
</evidence>
<gene>
    <name evidence="1" type="ORF">ACERZ8_17285</name>
</gene>
<proteinExistence type="predicted"/>
<dbReference type="RefSeq" id="WP_407593388.1">
    <property type="nucleotide sequence ID" value="NZ_JBHDIY010000002.1"/>
</dbReference>
<evidence type="ECO:0000313" key="2">
    <source>
        <dbReference type="Proteomes" id="UP001627408"/>
    </source>
</evidence>
<organism evidence="1 2">
    <name type="scientific">Tateyamaria armeniaca</name>
    <dbReference type="NCBI Taxonomy" id="2518930"/>
    <lineage>
        <taxon>Bacteria</taxon>
        <taxon>Pseudomonadati</taxon>
        <taxon>Pseudomonadota</taxon>
        <taxon>Alphaproteobacteria</taxon>
        <taxon>Rhodobacterales</taxon>
        <taxon>Roseobacteraceae</taxon>
        <taxon>Tateyamaria</taxon>
    </lineage>
</organism>